<sequence>METLENEKCQASAICIKNLSYRYPNAVEPSLKNISLDVEKGKFILIMGSTGAGKTTLSLCLNGLIPQLLEGKLTGRVSVAGKDVGKTAVQSLSKVLGLVLQDPETQIIGRTVEEDTSFGPRNFLVPLEEIKQRVNQILEKVRLQGYNDRLSEELSGGEKQRLAIAGVLVMEPEILVLDEPTSELDPAGRSEIYTTLADLRRKKDLTIILVEHSSEELIYKADEVVVLNQGELVWRGVPSELFRNLPLLRQWGIKPLPVTQIGWDFYEKGWITLAEIPLDIPSAEGLIRELLPKYGHWQGHLQGLAQRQVQVPVPGQGFGAGQRKDGLFQQELHLSKKEIAVQVKDLNYQYNSDQTALRGINLMVEAGDFVALIGQNGAGKTTLAKHFNGLLKPTSGEVIIGGMNTLKYDTSDLSKTVGYVFQNPDHQIFSATVEKELEFGLKNAGFKGKEIKERVEQVLQYTGLERYRSVHPFSLGKGERQMIAVASILVLNPKVLIIDEPTTGSDWTGVQTMMALIRKLHTAGTTIIMISHDMDLVTQYAKRVIVLKDGGVLLDGTPKSVFSNEQILLDSAIVPPQLCRLSFQLEDIFGPEPLIESSEFAAMFESREQSGCL</sequence>
<keyword evidence="7" id="KW-1278">Translocase</keyword>
<dbReference type="Pfam" id="PF00005">
    <property type="entry name" value="ABC_tran"/>
    <property type="match status" value="2"/>
</dbReference>
<dbReference type="InterPro" id="IPR027417">
    <property type="entry name" value="P-loop_NTPase"/>
</dbReference>
<evidence type="ECO:0000256" key="4">
    <source>
        <dbReference type="ARBA" id="ARBA00022475"/>
    </source>
</evidence>
<evidence type="ECO:0000259" key="9">
    <source>
        <dbReference type="PROSITE" id="PS50893"/>
    </source>
</evidence>
<dbReference type="RefSeq" id="WP_302048947.1">
    <property type="nucleotide sequence ID" value="NZ_JAMJEV010000010.1"/>
</dbReference>
<keyword evidence="11" id="KW-1185">Reference proteome</keyword>
<reference evidence="10" key="1">
    <citation type="submission" date="2022-05" db="EMBL/GenBank/DDBJ databases">
        <title>Expanded diversity of anoxic marine methylotrophy in a Black Sea sulfate reducing microorganism.</title>
        <authorList>
            <person name="Fischer P.Q."/>
            <person name="Stams A.J.M."/>
            <person name="Villanueva L."/>
            <person name="Sousa D.Z."/>
        </authorList>
    </citation>
    <scope>NUCLEOTIDE SEQUENCE</scope>
    <source>
        <strain evidence="10">P130</strain>
    </source>
</reference>
<dbReference type="Gene3D" id="3.40.50.300">
    <property type="entry name" value="P-loop containing nucleotide triphosphate hydrolases"/>
    <property type="match status" value="2"/>
</dbReference>
<dbReference type="PROSITE" id="PS00211">
    <property type="entry name" value="ABC_TRANSPORTER_1"/>
    <property type="match status" value="1"/>
</dbReference>
<evidence type="ECO:0000256" key="6">
    <source>
        <dbReference type="ARBA" id="ARBA00022840"/>
    </source>
</evidence>
<name>A0ABT8QR00_9FIRM</name>
<evidence type="ECO:0000256" key="3">
    <source>
        <dbReference type="ARBA" id="ARBA00022448"/>
    </source>
</evidence>
<dbReference type="NCBIfam" id="NF010167">
    <property type="entry name" value="PRK13648.1"/>
    <property type="match status" value="2"/>
</dbReference>
<evidence type="ECO:0000256" key="1">
    <source>
        <dbReference type="ARBA" id="ARBA00004202"/>
    </source>
</evidence>
<keyword evidence="8" id="KW-0472">Membrane</keyword>
<keyword evidence="5" id="KW-0547">Nucleotide-binding</keyword>
<feature type="domain" description="ABC transporter" evidence="9">
    <location>
        <begin position="14"/>
        <end position="254"/>
    </location>
</feature>
<protein>
    <submittedName>
        <fullName evidence="10">Energy-coupling factor transporter ATPase</fullName>
    </submittedName>
</protein>
<dbReference type="PANTHER" id="PTHR43553:SF21">
    <property type="entry name" value="ABC TRANSPORTER ATP-BINDING PROTEIN MA_1418-RELATED"/>
    <property type="match status" value="1"/>
</dbReference>
<evidence type="ECO:0000256" key="7">
    <source>
        <dbReference type="ARBA" id="ARBA00022967"/>
    </source>
</evidence>
<dbReference type="InterPro" id="IPR003439">
    <property type="entry name" value="ABC_transporter-like_ATP-bd"/>
</dbReference>
<keyword evidence="4" id="KW-1003">Cell membrane</keyword>
<keyword evidence="3" id="KW-0813">Transport</keyword>
<comment type="subcellular location">
    <subcellularLocation>
        <location evidence="1">Cell membrane</location>
        <topology evidence="1">Peripheral membrane protein</topology>
    </subcellularLocation>
</comment>
<dbReference type="EMBL" id="JAMJEV010000010">
    <property type="protein sequence ID" value="MDO0823730.1"/>
    <property type="molecule type" value="Genomic_DNA"/>
</dbReference>
<accession>A0ABT8QR00</accession>
<evidence type="ECO:0000256" key="5">
    <source>
        <dbReference type="ARBA" id="ARBA00022741"/>
    </source>
</evidence>
<evidence type="ECO:0000256" key="2">
    <source>
        <dbReference type="ARBA" id="ARBA00005417"/>
    </source>
</evidence>
<comment type="caution">
    <text evidence="10">The sequence shown here is derived from an EMBL/GenBank/DDBJ whole genome shotgun (WGS) entry which is preliminary data.</text>
</comment>
<evidence type="ECO:0000256" key="8">
    <source>
        <dbReference type="ARBA" id="ARBA00023136"/>
    </source>
</evidence>
<dbReference type="SMART" id="SM00382">
    <property type="entry name" value="AAA"/>
    <property type="match status" value="2"/>
</dbReference>
<organism evidence="10 11">
    <name type="scientific">Desulfosporosinus nitroreducens</name>
    <dbReference type="NCBI Taxonomy" id="2018668"/>
    <lineage>
        <taxon>Bacteria</taxon>
        <taxon>Bacillati</taxon>
        <taxon>Bacillota</taxon>
        <taxon>Clostridia</taxon>
        <taxon>Eubacteriales</taxon>
        <taxon>Desulfitobacteriaceae</taxon>
        <taxon>Desulfosporosinus</taxon>
    </lineage>
</organism>
<dbReference type="InterPro" id="IPR017871">
    <property type="entry name" value="ABC_transporter-like_CS"/>
</dbReference>
<dbReference type="SUPFAM" id="SSF52540">
    <property type="entry name" value="P-loop containing nucleoside triphosphate hydrolases"/>
    <property type="match status" value="2"/>
</dbReference>
<evidence type="ECO:0000313" key="10">
    <source>
        <dbReference type="EMBL" id="MDO0823730.1"/>
    </source>
</evidence>
<dbReference type="PANTHER" id="PTHR43553">
    <property type="entry name" value="HEAVY METAL TRANSPORTER"/>
    <property type="match status" value="1"/>
</dbReference>
<dbReference type="Proteomes" id="UP001176021">
    <property type="component" value="Unassembled WGS sequence"/>
</dbReference>
<gene>
    <name evidence="10" type="ORF">M8H41_12820</name>
</gene>
<dbReference type="CDD" id="cd03225">
    <property type="entry name" value="ABC_cobalt_CbiO_domain1"/>
    <property type="match status" value="2"/>
</dbReference>
<dbReference type="InterPro" id="IPR050095">
    <property type="entry name" value="ECF_ABC_transporter_ATP-bd"/>
</dbReference>
<dbReference type="InterPro" id="IPR003593">
    <property type="entry name" value="AAA+_ATPase"/>
</dbReference>
<keyword evidence="6" id="KW-0067">ATP-binding</keyword>
<evidence type="ECO:0000313" key="11">
    <source>
        <dbReference type="Proteomes" id="UP001176021"/>
    </source>
</evidence>
<feature type="domain" description="ABC transporter" evidence="9">
    <location>
        <begin position="341"/>
        <end position="574"/>
    </location>
</feature>
<dbReference type="InterPro" id="IPR015856">
    <property type="entry name" value="ABC_transpr_CbiO/EcfA_su"/>
</dbReference>
<comment type="similarity">
    <text evidence="2">Belongs to the ABC transporter superfamily.</text>
</comment>
<proteinExistence type="inferred from homology"/>
<dbReference type="PROSITE" id="PS50893">
    <property type="entry name" value="ABC_TRANSPORTER_2"/>
    <property type="match status" value="2"/>
</dbReference>